<evidence type="ECO:0000256" key="1">
    <source>
        <dbReference type="ARBA" id="ARBA00004496"/>
    </source>
</evidence>
<keyword evidence="2" id="KW-0813">Transport</keyword>
<accession>A0ABW9F5Y1</accession>
<evidence type="ECO:0000256" key="5">
    <source>
        <dbReference type="ARBA" id="ARBA00022679"/>
    </source>
</evidence>
<evidence type="ECO:0000256" key="3">
    <source>
        <dbReference type="ARBA" id="ARBA00022490"/>
    </source>
</evidence>
<dbReference type="RefSeq" id="WP_408105644.1">
    <property type="nucleotide sequence ID" value="NZ_JBFNFH010000005.1"/>
</dbReference>
<evidence type="ECO:0000313" key="9">
    <source>
        <dbReference type="EMBL" id="MFM1524687.1"/>
    </source>
</evidence>
<proteinExistence type="predicted"/>
<evidence type="ECO:0000256" key="4">
    <source>
        <dbReference type="ARBA" id="ARBA00022597"/>
    </source>
</evidence>
<keyword evidence="7" id="KW-0418">Kinase</keyword>
<comment type="subcellular location">
    <subcellularLocation>
        <location evidence="1">Cytoplasm</location>
    </subcellularLocation>
</comment>
<dbReference type="InterPro" id="IPR051471">
    <property type="entry name" value="Bacterial_PTS_sugar_comp"/>
</dbReference>
<dbReference type="InterPro" id="IPR033887">
    <property type="entry name" value="PTS_IIA_man"/>
</dbReference>
<dbReference type="EMBL" id="JBFNFH010000005">
    <property type="protein sequence ID" value="MFM1524687.1"/>
    <property type="molecule type" value="Genomic_DNA"/>
</dbReference>
<dbReference type="SUPFAM" id="SSF53062">
    <property type="entry name" value="PTS system fructose IIA component-like"/>
    <property type="match status" value="1"/>
</dbReference>
<evidence type="ECO:0000256" key="6">
    <source>
        <dbReference type="ARBA" id="ARBA00022683"/>
    </source>
</evidence>
<dbReference type="PROSITE" id="PS51096">
    <property type="entry name" value="PTS_EIIA_TYPE_4"/>
    <property type="match status" value="1"/>
</dbReference>
<feature type="domain" description="PTS EIIA type-4" evidence="8">
    <location>
        <begin position="4"/>
        <end position="126"/>
    </location>
</feature>
<keyword evidence="4" id="KW-0762">Sugar transport</keyword>
<dbReference type="PANTHER" id="PTHR33799:SF1">
    <property type="entry name" value="PTS SYSTEM MANNOSE-SPECIFIC EIIAB COMPONENT-RELATED"/>
    <property type="match status" value="1"/>
</dbReference>
<dbReference type="CDD" id="cd00006">
    <property type="entry name" value="PTS_IIA_man"/>
    <property type="match status" value="1"/>
</dbReference>
<evidence type="ECO:0000259" key="8">
    <source>
        <dbReference type="PROSITE" id="PS51096"/>
    </source>
</evidence>
<name>A0ABW9F5Y1_9FIRM</name>
<keyword evidence="3" id="KW-0963">Cytoplasm</keyword>
<comment type="caution">
    <text evidence="9">The sequence shown here is derived from an EMBL/GenBank/DDBJ whole genome shotgun (WGS) entry which is preliminary data.</text>
</comment>
<keyword evidence="6" id="KW-0598">Phosphotransferase system</keyword>
<evidence type="ECO:0000256" key="2">
    <source>
        <dbReference type="ARBA" id="ARBA00022448"/>
    </source>
</evidence>
<dbReference type="Proteomes" id="UP001629536">
    <property type="component" value="Unassembled WGS sequence"/>
</dbReference>
<keyword evidence="10" id="KW-1185">Reference proteome</keyword>
<dbReference type="InterPro" id="IPR036662">
    <property type="entry name" value="PTS_EIIA_man-typ_sf"/>
</dbReference>
<dbReference type="InterPro" id="IPR004701">
    <property type="entry name" value="PTS_EIIA_man-typ"/>
</dbReference>
<keyword evidence="5" id="KW-0808">Transferase</keyword>
<dbReference type="Pfam" id="PF03610">
    <property type="entry name" value="EIIA-man"/>
    <property type="match status" value="1"/>
</dbReference>
<dbReference type="PANTHER" id="PTHR33799">
    <property type="entry name" value="PTS PERMEASE-RELATED-RELATED"/>
    <property type="match status" value="1"/>
</dbReference>
<dbReference type="Gene3D" id="3.40.50.510">
    <property type="entry name" value="Phosphotransferase system, mannose-type IIA component"/>
    <property type="match status" value="1"/>
</dbReference>
<protein>
    <submittedName>
        <fullName evidence="9">PTS fructose transporter subunit IIBC</fullName>
    </submittedName>
</protein>
<evidence type="ECO:0000256" key="7">
    <source>
        <dbReference type="ARBA" id="ARBA00022777"/>
    </source>
</evidence>
<evidence type="ECO:0000313" key="10">
    <source>
        <dbReference type="Proteomes" id="UP001629536"/>
    </source>
</evidence>
<reference evidence="9 10" key="1">
    <citation type="journal article" date="2024" name="Front. Microbiol.">
        <title>Pangenomic and biochemical analyses of Helcococcus ovis reveal widespread tetracycline resistance and a novel bacterial species, Helcococcus bovis.</title>
        <authorList>
            <person name="Cunha F."/>
            <person name="Zhai Y."/>
            <person name="Casaro S."/>
            <person name="Jones K.L."/>
            <person name="Hernandez M."/>
            <person name="Bisinotto R.S."/>
            <person name="Kariyawasam S."/>
            <person name="Brown M.B."/>
            <person name="Phillips A."/>
            <person name="Jeong K.C."/>
            <person name="Galvao K.N."/>
        </authorList>
    </citation>
    <scope>NUCLEOTIDE SEQUENCE [LARGE SCALE GENOMIC DNA]</scope>
    <source>
        <strain evidence="9 10">KG197</strain>
    </source>
</reference>
<sequence>MSKSTAVLVTAHGKFSEGILSTVEIIAGKFENVKNVNFLEGENFEMIDKKLIDAYNSFSNYDHVIVITDLMGGTPFNRSVMNFGGNDNTRILAGLNFAMLFTAITTENDDIDLLVDEIIEAGKDSIQKFELVEKDDYLDDFEDGI</sequence>
<gene>
    <name evidence="9" type="ORF">ABGF40_03275</name>
</gene>
<organism evidence="9 10">
    <name type="scientific">Helcococcus bovis</name>
    <dbReference type="NCBI Taxonomy" id="3153252"/>
    <lineage>
        <taxon>Bacteria</taxon>
        <taxon>Bacillati</taxon>
        <taxon>Bacillota</taxon>
        <taxon>Tissierellia</taxon>
        <taxon>Tissierellales</taxon>
        <taxon>Peptoniphilaceae</taxon>
        <taxon>Helcococcus</taxon>
    </lineage>
</organism>